<dbReference type="PROSITE" id="PS50206">
    <property type="entry name" value="RHODANESE_3"/>
    <property type="match status" value="2"/>
</dbReference>
<dbReference type="FunFam" id="3.40.250.10:FF:000001">
    <property type="entry name" value="Sulfurtransferase"/>
    <property type="match status" value="1"/>
</dbReference>
<keyword evidence="2" id="KW-0963">Cytoplasm</keyword>
<dbReference type="EMBL" id="BMKB01000002">
    <property type="protein sequence ID" value="GGA44468.1"/>
    <property type="molecule type" value="Genomic_DNA"/>
</dbReference>
<comment type="subcellular location">
    <subcellularLocation>
        <location evidence="1">Cytoplasm</location>
    </subcellularLocation>
</comment>
<name>A0A916RCD5_9HYPH</name>
<feature type="region of interest" description="Disordered" evidence="7">
    <location>
        <begin position="170"/>
        <end position="192"/>
    </location>
</feature>
<dbReference type="OrthoDB" id="9781034at2"/>
<dbReference type="Gene3D" id="3.40.250.10">
    <property type="entry name" value="Rhodanese-like domain"/>
    <property type="match status" value="2"/>
</dbReference>
<dbReference type="FunFam" id="3.40.250.10:FF:000015">
    <property type="entry name" value="Sulfurtransferase"/>
    <property type="match status" value="1"/>
</dbReference>
<dbReference type="InterPro" id="IPR036873">
    <property type="entry name" value="Rhodanese-like_dom_sf"/>
</dbReference>
<evidence type="ECO:0000256" key="7">
    <source>
        <dbReference type="SAM" id="MobiDB-lite"/>
    </source>
</evidence>
<dbReference type="NCBIfam" id="NF008557">
    <property type="entry name" value="PRK11493.1"/>
    <property type="match status" value="1"/>
</dbReference>
<dbReference type="GO" id="GO:0016784">
    <property type="term" value="F:3-mercaptopyruvate sulfurtransferase activity"/>
    <property type="evidence" value="ECO:0007669"/>
    <property type="project" value="UniProtKB-EC"/>
</dbReference>
<dbReference type="InterPro" id="IPR001763">
    <property type="entry name" value="Rhodanese-like_dom"/>
</dbReference>
<dbReference type="InterPro" id="IPR045078">
    <property type="entry name" value="TST/MPST-like"/>
</dbReference>
<evidence type="ECO:0000256" key="5">
    <source>
        <dbReference type="ARBA" id="ARBA00051793"/>
    </source>
</evidence>
<dbReference type="PANTHER" id="PTHR11364">
    <property type="entry name" value="THIOSULFATE SULFERTANSFERASE"/>
    <property type="match status" value="1"/>
</dbReference>
<dbReference type="CDD" id="cd01449">
    <property type="entry name" value="TST_Repeat_2"/>
    <property type="match status" value="1"/>
</dbReference>
<sequence length="279" mass="29530">MSNFVTTQWLAEHLSDPDVVIIDGSWHMPNSGRDARVEFTAGHIPGAVYFDIDAIADTASDLPHMLPDTETFGAMAGALGIASDKTIVVYDEAGLFSAPRVWWTLRVMGAGDVRILEGGGPKWRAEQRPIEAGEAQPEPATFTVRFNPDAVADIDKVRRASMAHDQILDARPAARFTGETPEPRQGLRSGHIPNSASLPFSALIEDGKLKPEAELKAAIEAAGIDTQKPVITSCGSGVTAAVLALALDTVGAKDVALYDGSWTEWGGRDDTPVASGGAS</sequence>
<gene>
    <name evidence="9" type="ORF">GCM10011499_12650</name>
</gene>
<dbReference type="GO" id="GO:0005737">
    <property type="term" value="C:cytoplasm"/>
    <property type="evidence" value="ECO:0007669"/>
    <property type="project" value="UniProtKB-SubCell"/>
</dbReference>
<dbReference type="Proteomes" id="UP000596977">
    <property type="component" value="Unassembled WGS sequence"/>
</dbReference>
<feature type="domain" description="Rhodanese" evidence="8">
    <location>
        <begin position="15"/>
        <end position="132"/>
    </location>
</feature>
<organism evidence="9 10">
    <name type="scientific">Pelagibacterium lentulum</name>
    <dbReference type="NCBI Taxonomy" id="2029865"/>
    <lineage>
        <taxon>Bacteria</taxon>
        <taxon>Pseudomonadati</taxon>
        <taxon>Pseudomonadota</taxon>
        <taxon>Alphaproteobacteria</taxon>
        <taxon>Hyphomicrobiales</taxon>
        <taxon>Devosiaceae</taxon>
        <taxon>Pelagibacterium</taxon>
    </lineage>
</organism>
<dbReference type="InterPro" id="IPR001307">
    <property type="entry name" value="Thiosulphate_STrfase_CS"/>
</dbReference>
<evidence type="ECO:0000256" key="4">
    <source>
        <dbReference type="ARBA" id="ARBA00022737"/>
    </source>
</evidence>
<dbReference type="PANTHER" id="PTHR11364:SF27">
    <property type="entry name" value="SULFURTRANSFERASE"/>
    <property type="match status" value="1"/>
</dbReference>
<evidence type="ECO:0000256" key="2">
    <source>
        <dbReference type="ARBA" id="ARBA00022490"/>
    </source>
</evidence>
<comment type="catalytic activity">
    <reaction evidence="5">
        <text>2-oxo-3-sulfanylpropanoate + [thioredoxin]-dithiol = [thioredoxin]-disulfide + hydrogen sulfide + pyruvate + H(+)</text>
        <dbReference type="Rhea" id="RHEA:21740"/>
        <dbReference type="Rhea" id="RHEA-COMP:10698"/>
        <dbReference type="Rhea" id="RHEA-COMP:10700"/>
        <dbReference type="ChEBI" id="CHEBI:15361"/>
        <dbReference type="ChEBI" id="CHEBI:15378"/>
        <dbReference type="ChEBI" id="CHEBI:29919"/>
        <dbReference type="ChEBI" id="CHEBI:29950"/>
        <dbReference type="ChEBI" id="CHEBI:50058"/>
        <dbReference type="ChEBI" id="CHEBI:57678"/>
        <dbReference type="EC" id="2.8.1.2"/>
    </reaction>
    <physiologicalReaction direction="left-to-right" evidence="5">
        <dbReference type="Rhea" id="RHEA:21741"/>
    </physiologicalReaction>
</comment>
<evidence type="ECO:0000313" key="10">
    <source>
        <dbReference type="Proteomes" id="UP000596977"/>
    </source>
</evidence>
<proteinExistence type="predicted"/>
<feature type="domain" description="Rhodanese" evidence="8">
    <location>
        <begin position="161"/>
        <end position="274"/>
    </location>
</feature>
<dbReference type="Pfam" id="PF00581">
    <property type="entry name" value="Rhodanese"/>
    <property type="match status" value="2"/>
</dbReference>
<reference evidence="9 10" key="1">
    <citation type="journal article" date="2014" name="Int. J. Syst. Evol. Microbiol.">
        <title>Complete genome sequence of Corynebacterium casei LMG S-19264T (=DSM 44701T), isolated from a smear-ripened cheese.</title>
        <authorList>
            <consortium name="US DOE Joint Genome Institute (JGI-PGF)"/>
            <person name="Walter F."/>
            <person name="Albersmeier A."/>
            <person name="Kalinowski J."/>
            <person name="Ruckert C."/>
        </authorList>
    </citation>
    <scope>NUCLEOTIDE SEQUENCE [LARGE SCALE GENOMIC DNA]</scope>
    <source>
        <strain evidence="9 10">CGMCC 1.15896</strain>
    </source>
</reference>
<keyword evidence="3 6" id="KW-0808">Transferase</keyword>
<accession>A0A916RCD5</accession>
<dbReference type="AlphaFoldDB" id="A0A916RCD5"/>
<evidence type="ECO:0000256" key="1">
    <source>
        <dbReference type="ARBA" id="ARBA00004496"/>
    </source>
</evidence>
<evidence type="ECO:0000313" key="9">
    <source>
        <dbReference type="EMBL" id="GGA44468.1"/>
    </source>
</evidence>
<protein>
    <recommendedName>
        <fullName evidence="6">Sulfurtransferase</fullName>
    </recommendedName>
</protein>
<dbReference type="SMART" id="SM00450">
    <property type="entry name" value="RHOD"/>
    <property type="match status" value="2"/>
</dbReference>
<evidence type="ECO:0000256" key="3">
    <source>
        <dbReference type="ARBA" id="ARBA00022679"/>
    </source>
</evidence>
<keyword evidence="10" id="KW-1185">Reference proteome</keyword>
<dbReference type="PROSITE" id="PS00683">
    <property type="entry name" value="RHODANESE_2"/>
    <property type="match status" value="1"/>
</dbReference>
<dbReference type="CDD" id="cd01448">
    <property type="entry name" value="TST_Repeat_1"/>
    <property type="match status" value="1"/>
</dbReference>
<dbReference type="RefSeq" id="WP_127072757.1">
    <property type="nucleotide sequence ID" value="NZ_BMKB01000002.1"/>
</dbReference>
<evidence type="ECO:0000256" key="6">
    <source>
        <dbReference type="RuleBase" id="RU000507"/>
    </source>
</evidence>
<dbReference type="GO" id="GO:0004792">
    <property type="term" value="F:thiosulfate-cyanide sulfurtransferase activity"/>
    <property type="evidence" value="ECO:0007669"/>
    <property type="project" value="InterPro"/>
</dbReference>
<dbReference type="PROSITE" id="PS00380">
    <property type="entry name" value="RHODANESE_1"/>
    <property type="match status" value="1"/>
</dbReference>
<comment type="caution">
    <text evidence="9">The sequence shown here is derived from an EMBL/GenBank/DDBJ whole genome shotgun (WGS) entry which is preliminary data.</text>
</comment>
<dbReference type="SUPFAM" id="SSF52821">
    <property type="entry name" value="Rhodanese/Cell cycle control phosphatase"/>
    <property type="match status" value="2"/>
</dbReference>
<evidence type="ECO:0000259" key="8">
    <source>
        <dbReference type="PROSITE" id="PS50206"/>
    </source>
</evidence>
<keyword evidence="4" id="KW-0677">Repeat</keyword>